<dbReference type="Gene3D" id="1.10.10.10">
    <property type="entry name" value="Winged helix-like DNA-binding domain superfamily/Winged helix DNA-binding domain"/>
    <property type="match status" value="1"/>
</dbReference>
<dbReference type="PROSITE" id="PS51000">
    <property type="entry name" value="HTH_DEOR_2"/>
    <property type="match status" value="1"/>
</dbReference>
<evidence type="ECO:0000313" key="6">
    <source>
        <dbReference type="Proteomes" id="UP000034166"/>
    </source>
</evidence>
<keyword evidence="3" id="KW-0804">Transcription</keyword>
<dbReference type="PANTHER" id="PTHR30363">
    <property type="entry name" value="HTH-TYPE TRANSCRIPTIONAL REGULATOR SRLR-RELATED"/>
    <property type="match status" value="1"/>
</dbReference>
<comment type="caution">
    <text evidence="5">The sequence shown here is derived from an EMBL/GenBank/DDBJ whole genome shotgun (WGS) entry which is preliminary data.</text>
</comment>
<sequence>MSQSLMSEREKAIMKELEYKTKISVTDLAVKLNVTPETIRKDLNVLEEKKKLRRIRGGAVPYAGISSEPPFLRKVSIAHFQKQLIGEKAAAFIRDGETIALAAGSTTLNIARSMKDVKNVTIVTNSLAAAEILNNRLESNLFNGKVIVLGGTANPRQRSTSGSITNQLLGHFYFDKAFISCGGISMDGICGFDVDEASAISIMIKQSQRVFLVADSSKFNQRALFQIDSLASIDVVIADQDKPAQWSKDIRIRDLDWINASKHGEFSSF</sequence>
<dbReference type="GO" id="GO:0003677">
    <property type="term" value="F:DNA binding"/>
    <property type="evidence" value="ECO:0007669"/>
    <property type="project" value="UniProtKB-KW"/>
</dbReference>
<proteinExistence type="predicted"/>
<dbReference type="RefSeq" id="WP_046523660.1">
    <property type="nucleotide sequence ID" value="NZ_LAYY01000009.1"/>
</dbReference>
<dbReference type="InterPro" id="IPR018356">
    <property type="entry name" value="Tscrpt_reg_HTH_DeoR_CS"/>
</dbReference>
<dbReference type="PATRIC" id="fig|1408103.3.peg.2318"/>
<dbReference type="SUPFAM" id="SSF46785">
    <property type="entry name" value="Winged helix' DNA-binding domain"/>
    <property type="match status" value="1"/>
</dbReference>
<dbReference type="SMART" id="SM01134">
    <property type="entry name" value="DeoRC"/>
    <property type="match status" value="1"/>
</dbReference>
<dbReference type="InterPro" id="IPR001034">
    <property type="entry name" value="DeoR_HTH"/>
</dbReference>
<dbReference type="SUPFAM" id="SSF100950">
    <property type="entry name" value="NagB/RpiA/CoA transferase-like"/>
    <property type="match status" value="1"/>
</dbReference>
<gene>
    <name evidence="5" type="ORF">WQ57_10285</name>
</gene>
<evidence type="ECO:0000256" key="3">
    <source>
        <dbReference type="ARBA" id="ARBA00023163"/>
    </source>
</evidence>
<dbReference type="Pfam" id="PF08220">
    <property type="entry name" value="HTH_DeoR"/>
    <property type="match status" value="1"/>
</dbReference>
<dbReference type="PRINTS" id="PR00037">
    <property type="entry name" value="HTHLACR"/>
</dbReference>
<dbReference type="InterPro" id="IPR037171">
    <property type="entry name" value="NagB/RpiA_transferase-like"/>
</dbReference>
<evidence type="ECO:0000256" key="1">
    <source>
        <dbReference type="ARBA" id="ARBA00023015"/>
    </source>
</evidence>
<keyword evidence="1" id="KW-0805">Transcription regulation</keyword>
<organism evidence="5 6">
    <name type="scientific">Mesobacillus campisalis</name>
    <dbReference type="NCBI Taxonomy" id="1408103"/>
    <lineage>
        <taxon>Bacteria</taxon>
        <taxon>Bacillati</taxon>
        <taxon>Bacillota</taxon>
        <taxon>Bacilli</taxon>
        <taxon>Bacillales</taxon>
        <taxon>Bacillaceae</taxon>
        <taxon>Mesobacillus</taxon>
    </lineage>
</organism>
<dbReference type="AlphaFoldDB" id="A0A0M2SUC8"/>
<dbReference type="GO" id="GO:0003700">
    <property type="term" value="F:DNA-binding transcription factor activity"/>
    <property type="evidence" value="ECO:0007669"/>
    <property type="project" value="InterPro"/>
</dbReference>
<reference evidence="5 6" key="1">
    <citation type="submission" date="2015-04" db="EMBL/GenBank/DDBJ databases">
        <title>Taxonomic description and genome sequence of Bacillus campisalis sp. nov., a novel member of the genus Bacillus isolated from solar saltern.</title>
        <authorList>
            <person name="Mathan Kumar R."/>
            <person name="Kaur G."/>
            <person name="Kumar A."/>
            <person name="Singh N.K."/>
            <person name="Kaur N."/>
            <person name="Kumar N."/>
            <person name="Mayilraj S."/>
        </authorList>
    </citation>
    <scope>NUCLEOTIDE SEQUENCE [LARGE SCALE GENOMIC DNA]</scope>
    <source>
        <strain evidence="5 6">SA2-6</strain>
    </source>
</reference>
<evidence type="ECO:0000313" key="5">
    <source>
        <dbReference type="EMBL" id="KKK38184.1"/>
    </source>
</evidence>
<keyword evidence="6" id="KW-1185">Reference proteome</keyword>
<dbReference type="Pfam" id="PF00455">
    <property type="entry name" value="DeoRC"/>
    <property type="match status" value="1"/>
</dbReference>
<dbReference type="Proteomes" id="UP000034166">
    <property type="component" value="Unassembled WGS sequence"/>
</dbReference>
<name>A0A0M2SUC8_9BACI</name>
<dbReference type="InterPro" id="IPR036390">
    <property type="entry name" value="WH_DNA-bd_sf"/>
</dbReference>
<accession>A0A0M2SUC8</accession>
<dbReference type="SMART" id="SM00420">
    <property type="entry name" value="HTH_DEOR"/>
    <property type="match status" value="1"/>
</dbReference>
<dbReference type="InterPro" id="IPR050313">
    <property type="entry name" value="Carb_Metab_HTH_regulators"/>
</dbReference>
<protein>
    <recommendedName>
        <fullName evidence="4">HTH deoR-type domain-containing protein</fullName>
    </recommendedName>
</protein>
<dbReference type="EMBL" id="LAYY01000009">
    <property type="protein sequence ID" value="KKK38184.1"/>
    <property type="molecule type" value="Genomic_DNA"/>
</dbReference>
<dbReference type="InterPro" id="IPR014036">
    <property type="entry name" value="DeoR-like_C"/>
</dbReference>
<dbReference type="InterPro" id="IPR036388">
    <property type="entry name" value="WH-like_DNA-bd_sf"/>
</dbReference>
<feature type="domain" description="HTH deoR-type" evidence="4">
    <location>
        <begin position="6"/>
        <end position="61"/>
    </location>
</feature>
<dbReference type="Gene3D" id="3.40.50.1360">
    <property type="match status" value="1"/>
</dbReference>
<dbReference type="OrthoDB" id="9797223at2"/>
<evidence type="ECO:0000259" key="4">
    <source>
        <dbReference type="PROSITE" id="PS51000"/>
    </source>
</evidence>
<evidence type="ECO:0000256" key="2">
    <source>
        <dbReference type="ARBA" id="ARBA00023125"/>
    </source>
</evidence>
<dbReference type="PROSITE" id="PS00894">
    <property type="entry name" value="HTH_DEOR_1"/>
    <property type="match status" value="1"/>
</dbReference>
<keyword evidence="2" id="KW-0238">DNA-binding</keyword>
<dbReference type="PANTHER" id="PTHR30363:SF44">
    <property type="entry name" value="AGA OPERON TRANSCRIPTIONAL REPRESSOR-RELATED"/>
    <property type="match status" value="1"/>
</dbReference>